<gene>
    <name evidence="2" type="ORF">KK062_04735</name>
</gene>
<keyword evidence="3" id="KW-1185">Reference proteome</keyword>
<dbReference type="InterPro" id="IPR016181">
    <property type="entry name" value="Acyl_CoA_acyltransferase"/>
</dbReference>
<evidence type="ECO:0000313" key="3">
    <source>
        <dbReference type="Proteomes" id="UP001319080"/>
    </source>
</evidence>
<dbReference type="AlphaFoldDB" id="A0AAP2DU54"/>
<name>A0AAP2DU54_9BACT</name>
<keyword evidence="2" id="KW-0012">Acyltransferase</keyword>
<dbReference type="NCBIfam" id="NF040501">
    <property type="entry name" value="resist_ArsN2"/>
    <property type="match status" value="1"/>
</dbReference>
<dbReference type="RefSeq" id="WP_254083099.1">
    <property type="nucleotide sequence ID" value="NZ_JAHESE010000002.1"/>
</dbReference>
<accession>A0AAP2DU54</accession>
<protein>
    <submittedName>
        <fullName evidence="2">GNAT family N-acetyltransferase</fullName>
        <ecNumber evidence="2">2.3.1.-</ecNumber>
    </submittedName>
</protein>
<evidence type="ECO:0000313" key="2">
    <source>
        <dbReference type="EMBL" id="MBT1707513.1"/>
    </source>
</evidence>
<keyword evidence="2" id="KW-0808">Transferase</keyword>
<dbReference type="Gene3D" id="3.40.630.30">
    <property type="match status" value="1"/>
</dbReference>
<comment type="caution">
    <text evidence="2">The sequence shown here is derived from an EMBL/GenBank/DDBJ whole genome shotgun (WGS) entry which is preliminary data.</text>
</comment>
<organism evidence="2 3">
    <name type="scientific">Dawidia cretensis</name>
    <dbReference type="NCBI Taxonomy" id="2782350"/>
    <lineage>
        <taxon>Bacteria</taxon>
        <taxon>Pseudomonadati</taxon>
        <taxon>Bacteroidota</taxon>
        <taxon>Cytophagia</taxon>
        <taxon>Cytophagales</taxon>
        <taxon>Chryseotaleaceae</taxon>
        <taxon>Dawidia</taxon>
    </lineage>
</organism>
<proteinExistence type="predicted"/>
<dbReference type="PROSITE" id="PS51186">
    <property type="entry name" value="GNAT"/>
    <property type="match status" value="1"/>
</dbReference>
<dbReference type="EMBL" id="JAHESE010000002">
    <property type="protein sequence ID" value="MBT1707513.1"/>
    <property type="molecule type" value="Genomic_DNA"/>
</dbReference>
<evidence type="ECO:0000259" key="1">
    <source>
        <dbReference type="PROSITE" id="PS51186"/>
    </source>
</evidence>
<reference evidence="2 3" key="1">
    <citation type="submission" date="2021-05" db="EMBL/GenBank/DDBJ databases">
        <title>A Polyphasic approach of four new species of the genus Ohtaekwangia: Ohtaekwangia histidinii sp. nov., Ohtaekwangia cretensis sp. nov., Ohtaekwangia indiensis sp. nov., Ohtaekwangia reichenbachii sp. nov. from diverse environment.</title>
        <authorList>
            <person name="Octaviana S."/>
        </authorList>
    </citation>
    <scope>NUCLEOTIDE SEQUENCE [LARGE SCALE GENOMIC DNA]</scope>
    <source>
        <strain evidence="2 3">PWU5</strain>
    </source>
</reference>
<dbReference type="SUPFAM" id="SSF55729">
    <property type="entry name" value="Acyl-CoA N-acyltransferases (Nat)"/>
    <property type="match status" value="1"/>
</dbReference>
<sequence>MELTYRLIDTVERFESFRTLLRASGLPADDLDYTRDLLVGYYEGDQLVGTGALEVYDTYALLRSLSVKLGIRGQAVGTNITEYLLAEARGRGLKGIYLLTERARGFFLKKGFTDVAREAVPDAIKASSEFSHVCGPSAVVMHLAL</sequence>
<dbReference type="Proteomes" id="UP001319080">
    <property type="component" value="Unassembled WGS sequence"/>
</dbReference>
<dbReference type="EC" id="2.3.1.-" evidence="2"/>
<feature type="domain" description="N-acetyltransferase" evidence="1">
    <location>
        <begin position="3"/>
        <end position="145"/>
    </location>
</feature>
<dbReference type="InterPro" id="IPR000182">
    <property type="entry name" value="GNAT_dom"/>
</dbReference>
<dbReference type="Pfam" id="PF00583">
    <property type="entry name" value="Acetyltransf_1"/>
    <property type="match status" value="1"/>
</dbReference>
<dbReference type="GO" id="GO:0016747">
    <property type="term" value="F:acyltransferase activity, transferring groups other than amino-acyl groups"/>
    <property type="evidence" value="ECO:0007669"/>
    <property type="project" value="InterPro"/>
</dbReference>